<organism evidence="1 2">
    <name type="scientific">Kosakonia sacchari</name>
    <dbReference type="NCBI Taxonomy" id="1158459"/>
    <lineage>
        <taxon>Bacteria</taxon>
        <taxon>Pseudomonadati</taxon>
        <taxon>Pseudomonadota</taxon>
        <taxon>Gammaproteobacteria</taxon>
        <taxon>Enterobacterales</taxon>
        <taxon>Enterobacteriaceae</taxon>
        <taxon>Kosakonia</taxon>
    </lineage>
</organism>
<gene>
    <name evidence="1" type="ORF">Q8Y70_18590</name>
</gene>
<reference evidence="1 2" key="1">
    <citation type="submission" date="2023-10" db="EMBL/GenBank/DDBJ databases">
        <title>Genome sequencing of the isolated polysaccharide-producing bacterium Kosakonia sacchari KS2022.</title>
        <authorList>
            <person name="Yi X."/>
        </authorList>
    </citation>
    <scope>NUCLEOTIDE SEQUENCE [LARGE SCALE GENOMIC DNA]</scope>
    <source>
        <strain evidence="1 2">KS2022</strain>
    </source>
</reference>
<sequence>MMQGLHRGRSDSGAGCPAMVKLAKMLLKVKLIADGLIKKGDSPISGNVIGNNWKFKSDYSYPFFCHIGL</sequence>
<keyword evidence="2" id="KW-1185">Reference proteome</keyword>
<dbReference type="Proteomes" id="UP001302368">
    <property type="component" value="Chromosome"/>
</dbReference>
<protein>
    <submittedName>
        <fullName evidence="1">Uncharacterized protein</fullName>
    </submittedName>
</protein>
<accession>A0ABZ0MMP4</accession>
<dbReference type="EMBL" id="CP137744">
    <property type="protein sequence ID" value="WOZ76576.1"/>
    <property type="molecule type" value="Genomic_DNA"/>
</dbReference>
<name>A0ABZ0MMP4_9ENTR</name>
<evidence type="ECO:0000313" key="1">
    <source>
        <dbReference type="EMBL" id="WOZ76576.1"/>
    </source>
</evidence>
<evidence type="ECO:0000313" key="2">
    <source>
        <dbReference type="Proteomes" id="UP001302368"/>
    </source>
</evidence>
<dbReference type="RefSeq" id="WP_305736977.1">
    <property type="nucleotide sequence ID" value="NZ_CP137744.1"/>
</dbReference>
<proteinExistence type="predicted"/>